<evidence type="ECO:0000313" key="1">
    <source>
        <dbReference type="EMBL" id="WXB00758.1"/>
    </source>
</evidence>
<sequence length="241" mass="27117">MLCSRESFATVIFHNTGTTSGWSATLAEHNGSISQVTNIVYDGTTAIKAMQVYDPNYSGRYHSEFVRNDVYNRGDMGFYGFAFRLQGDWQFTSQNYNIAQFIADFSNTGCDDWMPSTMVWLNGSSLNTRVKTGGICSQRTTNFNGVANVTAGVWHRFVMQVNWQSGSNGYFKVWYDGSKVFERLNIATTISDDRAFDFRVGLYANGWHDEGRLVGNQGTRQIWYDNIGAGTTYAEADPDGW</sequence>
<dbReference type="GO" id="GO:0016829">
    <property type="term" value="F:lyase activity"/>
    <property type="evidence" value="ECO:0007669"/>
    <property type="project" value="UniProtKB-KW"/>
</dbReference>
<dbReference type="Gene3D" id="2.60.120.200">
    <property type="match status" value="1"/>
</dbReference>
<accession>A0ABZ2KQ36</accession>
<gene>
    <name evidence="1" type="ORF">LVJ94_28010</name>
</gene>
<keyword evidence="2" id="KW-1185">Reference proteome</keyword>
<dbReference type="Pfam" id="PF14099">
    <property type="entry name" value="Polysacc_lyase"/>
    <property type="match status" value="1"/>
</dbReference>
<name>A0ABZ2KQ36_9BACT</name>
<dbReference type="EMBL" id="CP089983">
    <property type="protein sequence ID" value="WXB00758.1"/>
    <property type="molecule type" value="Genomic_DNA"/>
</dbReference>
<protein>
    <submittedName>
        <fullName evidence="1">Polysaccharide lyase</fullName>
    </submittedName>
</protein>
<reference evidence="1" key="1">
    <citation type="submission" date="2021-12" db="EMBL/GenBank/DDBJ databases">
        <title>Discovery of the Pendulisporaceae a myxobacterial family with distinct sporulation behavior and unique specialized metabolism.</title>
        <authorList>
            <person name="Garcia R."/>
            <person name="Popoff A."/>
            <person name="Bader C.D."/>
            <person name="Loehr J."/>
            <person name="Walesch S."/>
            <person name="Walt C."/>
            <person name="Boldt J."/>
            <person name="Bunk B."/>
            <person name="Haeckl F.J.F.P.J."/>
            <person name="Gunesch A.P."/>
            <person name="Birkelbach J."/>
            <person name="Nuebel U."/>
            <person name="Pietschmann T."/>
            <person name="Bach T."/>
            <person name="Mueller R."/>
        </authorList>
    </citation>
    <scope>NUCLEOTIDE SEQUENCE</scope>
    <source>
        <strain evidence="1">MSr11367</strain>
    </source>
</reference>
<dbReference type="InterPro" id="IPR025975">
    <property type="entry name" value="Polysacc_lyase"/>
</dbReference>
<dbReference type="Proteomes" id="UP001374803">
    <property type="component" value="Chromosome"/>
</dbReference>
<dbReference type="RefSeq" id="WP_394830359.1">
    <property type="nucleotide sequence ID" value="NZ_CP089983.1"/>
</dbReference>
<organism evidence="1 2">
    <name type="scientific">Pendulispora rubella</name>
    <dbReference type="NCBI Taxonomy" id="2741070"/>
    <lineage>
        <taxon>Bacteria</taxon>
        <taxon>Pseudomonadati</taxon>
        <taxon>Myxococcota</taxon>
        <taxon>Myxococcia</taxon>
        <taxon>Myxococcales</taxon>
        <taxon>Sorangiineae</taxon>
        <taxon>Pendulisporaceae</taxon>
        <taxon>Pendulispora</taxon>
    </lineage>
</organism>
<evidence type="ECO:0000313" key="2">
    <source>
        <dbReference type="Proteomes" id="UP001374803"/>
    </source>
</evidence>
<proteinExistence type="predicted"/>
<keyword evidence="1" id="KW-0456">Lyase</keyword>